<keyword evidence="1" id="KW-0862">Zinc</keyword>
<evidence type="ECO:0000313" key="4">
    <source>
        <dbReference type="EMBL" id="VDN45040.1"/>
    </source>
</evidence>
<dbReference type="GO" id="GO:0008270">
    <property type="term" value="F:zinc ion binding"/>
    <property type="evidence" value="ECO:0007669"/>
    <property type="project" value="UniProtKB-KW"/>
</dbReference>
<feature type="transmembrane region" description="Helical" evidence="2">
    <location>
        <begin position="87"/>
        <end position="107"/>
    </location>
</feature>
<protein>
    <submittedName>
        <fullName evidence="6">C2H2-type domain-containing protein</fullName>
    </submittedName>
</protein>
<feature type="transmembrane region" description="Helical" evidence="2">
    <location>
        <begin position="50"/>
        <end position="67"/>
    </location>
</feature>
<evidence type="ECO:0000313" key="6">
    <source>
        <dbReference type="WBParaSite" id="GPUH_0002608501-mRNA-1"/>
    </source>
</evidence>
<reference evidence="4 5" key="2">
    <citation type="submission" date="2018-11" db="EMBL/GenBank/DDBJ databases">
        <authorList>
            <consortium name="Pathogen Informatics"/>
        </authorList>
    </citation>
    <scope>NUCLEOTIDE SEQUENCE [LARGE SCALE GENOMIC DNA]</scope>
</reference>
<sequence length="139" mass="16781">MDDTKKRRQKAETKRAERKHACPNCAARFPFPNKLRLHIKSHHSCKSTNYSCYTLLFAVVFGHLREFRYDLQWNINVVPRYLEDVNFALQHLKITLFFGYILLFAVVSRHLREFRYDLQWNINVVPRYLEDVNVLRHNT</sequence>
<accession>A0A183EYL4</accession>
<evidence type="ECO:0000256" key="2">
    <source>
        <dbReference type="SAM" id="Phobius"/>
    </source>
</evidence>
<dbReference type="PROSITE" id="PS50157">
    <property type="entry name" value="ZINC_FINGER_C2H2_2"/>
    <property type="match status" value="1"/>
</dbReference>
<keyword evidence="2" id="KW-1133">Transmembrane helix</keyword>
<evidence type="ECO:0000256" key="1">
    <source>
        <dbReference type="PROSITE-ProRule" id="PRU00042"/>
    </source>
</evidence>
<dbReference type="EMBL" id="UYRT01108344">
    <property type="protein sequence ID" value="VDN45040.1"/>
    <property type="molecule type" value="Genomic_DNA"/>
</dbReference>
<keyword evidence="2" id="KW-0812">Transmembrane</keyword>
<dbReference type="OrthoDB" id="3437960at2759"/>
<keyword evidence="5" id="KW-1185">Reference proteome</keyword>
<evidence type="ECO:0000313" key="5">
    <source>
        <dbReference type="Proteomes" id="UP000271098"/>
    </source>
</evidence>
<dbReference type="WBParaSite" id="GPUH_0002608501-mRNA-1">
    <property type="protein sequence ID" value="GPUH_0002608501-mRNA-1"/>
    <property type="gene ID" value="GPUH_0002608501"/>
</dbReference>
<organism evidence="6">
    <name type="scientific">Gongylonema pulchrum</name>
    <dbReference type="NCBI Taxonomy" id="637853"/>
    <lineage>
        <taxon>Eukaryota</taxon>
        <taxon>Metazoa</taxon>
        <taxon>Ecdysozoa</taxon>
        <taxon>Nematoda</taxon>
        <taxon>Chromadorea</taxon>
        <taxon>Rhabditida</taxon>
        <taxon>Spirurina</taxon>
        <taxon>Spiruromorpha</taxon>
        <taxon>Spiruroidea</taxon>
        <taxon>Gongylonematidae</taxon>
        <taxon>Gongylonema</taxon>
    </lineage>
</organism>
<keyword evidence="1" id="KW-0863">Zinc-finger</keyword>
<name>A0A183EYL4_9BILA</name>
<keyword evidence="1" id="KW-0479">Metal-binding</keyword>
<dbReference type="Gene3D" id="3.30.160.60">
    <property type="entry name" value="Classic Zinc Finger"/>
    <property type="match status" value="1"/>
</dbReference>
<feature type="domain" description="C2H2-type" evidence="3">
    <location>
        <begin position="20"/>
        <end position="47"/>
    </location>
</feature>
<gene>
    <name evidence="4" type="ORF">GPUH_LOCUS26055</name>
</gene>
<dbReference type="AlphaFoldDB" id="A0A183EYL4"/>
<keyword evidence="2" id="KW-0472">Membrane</keyword>
<reference evidence="6" key="1">
    <citation type="submission" date="2016-06" db="UniProtKB">
        <authorList>
            <consortium name="WormBaseParasite"/>
        </authorList>
    </citation>
    <scope>IDENTIFICATION</scope>
</reference>
<proteinExistence type="predicted"/>
<dbReference type="PROSITE" id="PS00028">
    <property type="entry name" value="ZINC_FINGER_C2H2_1"/>
    <property type="match status" value="1"/>
</dbReference>
<evidence type="ECO:0000259" key="3">
    <source>
        <dbReference type="PROSITE" id="PS50157"/>
    </source>
</evidence>
<dbReference type="InterPro" id="IPR013087">
    <property type="entry name" value="Znf_C2H2_type"/>
</dbReference>
<dbReference type="Proteomes" id="UP000271098">
    <property type="component" value="Unassembled WGS sequence"/>
</dbReference>